<evidence type="ECO:0000313" key="3">
    <source>
        <dbReference type="Proteomes" id="UP000054516"/>
    </source>
</evidence>
<organism evidence="2">
    <name type="scientific">Rosellinia necatrix</name>
    <name type="common">White root-rot fungus</name>
    <dbReference type="NCBI Taxonomy" id="77044"/>
    <lineage>
        <taxon>Eukaryota</taxon>
        <taxon>Fungi</taxon>
        <taxon>Dikarya</taxon>
        <taxon>Ascomycota</taxon>
        <taxon>Pezizomycotina</taxon>
        <taxon>Sordariomycetes</taxon>
        <taxon>Xylariomycetidae</taxon>
        <taxon>Xylariales</taxon>
        <taxon>Xylariaceae</taxon>
        <taxon>Rosellinia</taxon>
    </lineage>
</organism>
<dbReference type="OMA" id="THWAIET"/>
<feature type="domain" description="NmrA-like" evidence="1">
    <location>
        <begin position="5"/>
        <end position="252"/>
    </location>
</feature>
<keyword evidence="3" id="KW-1185">Reference proteome</keyword>
<reference evidence="2" key="1">
    <citation type="submission" date="2016-03" db="EMBL/GenBank/DDBJ databases">
        <title>Draft genome sequence of Rosellinia necatrix.</title>
        <authorList>
            <person name="Kanematsu S."/>
        </authorList>
    </citation>
    <scope>NUCLEOTIDE SEQUENCE [LARGE SCALE GENOMIC DNA]</scope>
    <source>
        <strain evidence="2">W97</strain>
    </source>
</reference>
<dbReference type="Gene3D" id="3.40.50.720">
    <property type="entry name" value="NAD(P)-binding Rossmann-like Domain"/>
    <property type="match status" value="1"/>
</dbReference>
<dbReference type="PANTHER" id="PTHR43162:SF1">
    <property type="entry name" value="PRESTALK A DIFFERENTIATION PROTEIN A"/>
    <property type="match status" value="1"/>
</dbReference>
<dbReference type="Proteomes" id="UP000054516">
    <property type="component" value="Unassembled WGS sequence"/>
</dbReference>
<dbReference type="STRING" id="77044.A0A1W2TXM8"/>
<evidence type="ECO:0000313" key="2">
    <source>
        <dbReference type="EMBL" id="GAP93479.1"/>
    </source>
</evidence>
<dbReference type="InterPro" id="IPR036291">
    <property type="entry name" value="NAD(P)-bd_dom_sf"/>
</dbReference>
<gene>
    <name evidence="2" type="ORF">SAMD00023353_10300030</name>
</gene>
<dbReference type="Gene3D" id="3.90.25.10">
    <property type="entry name" value="UDP-galactose 4-epimerase, domain 1"/>
    <property type="match status" value="1"/>
</dbReference>
<dbReference type="SUPFAM" id="SSF51735">
    <property type="entry name" value="NAD(P)-binding Rossmann-fold domains"/>
    <property type="match status" value="1"/>
</dbReference>
<protein>
    <recommendedName>
        <fullName evidence="1">NmrA-like domain-containing protein</fullName>
    </recommendedName>
</protein>
<accession>A0A1W2TXM8</accession>
<dbReference type="PANTHER" id="PTHR43162">
    <property type="match status" value="1"/>
</dbReference>
<name>A0A1W2TXM8_ROSNE</name>
<dbReference type="InterPro" id="IPR008030">
    <property type="entry name" value="NmrA-like"/>
</dbReference>
<dbReference type="AlphaFoldDB" id="A0A1W2TXM8"/>
<proteinExistence type="predicted"/>
<dbReference type="InterPro" id="IPR051604">
    <property type="entry name" value="Ergot_Alk_Oxidoreductase"/>
</dbReference>
<dbReference type="EMBL" id="DF977548">
    <property type="protein sequence ID" value="GAP93479.1"/>
    <property type="molecule type" value="Genomic_DNA"/>
</dbReference>
<dbReference type="Pfam" id="PF05368">
    <property type="entry name" value="NmrA"/>
    <property type="match status" value="1"/>
</dbReference>
<dbReference type="OrthoDB" id="413314at2759"/>
<evidence type="ECO:0000259" key="1">
    <source>
        <dbReference type="Pfam" id="PF05368"/>
    </source>
</evidence>
<sequence length="318" mass="33893">MAPTPTILIAGATGNTGRSVVETLSKLRSTDGFVAGHRILALTRTATSAAARALAGLPGVEVEEQNWQQVDAAWLRARGVVRAFVASAVGVSQFTEESTFLVAALEAGVGYVVRISTTAPNVRPDCGAFYARMHWALEALLASPEFAARGLRWTSLQPNSFSPLYLRTAADLVKQHRATGTQGLLRILGTADTPVGIVDPYDVGVLAARLLAQEDTAPHNGARYIVNGPEDITGNQIVAMVEKYIGTKVENVSFGDMSFIDAWAERSGDHKIYIMSIKHSLAAVQKGLCPASTTSKEVLQLAPPTRTAAETFASMLEE</sequence>